<accession>A0ABT3FXI6</accession>
<keyword evidence="1" id="KW-0472">Membrane</keyword>
<organism evidence="2 3">
    <name type="scientific">Luteolibacter rhizosphaerae</name>
    <dbReference type="NCBI Taxonomy" id="2989719"/>
    <lineage>
        <taxon>Bacteria</taxon>
        <taxon>Pseudomonadati</taxon>
        <taxon>Verrucomicrobiota</taxon>
        <taxon>Verrucomicrobiia</taxon>
        <taxon>Verrucomicrobiales</taxon>
        <taxon>Verrucomicrobiaceae</taxon>
        <taxon>Luteolibacter</taxon>
    </lineage>
</organism>
<sequence>MNVEPLQSVQAVSRGHGTSWRFVLAVFLAAVAALAALPLIVVNLWVMLMAGMASALDPELFGPNNHPYWRVFWAPPVLALVAVLIAPRYRSRGIVLGMALLPLLLAVVNSLFFFKPTGPVFASGGMVHVVKADGSPAGGAEIWVTSSKEAPTLAGKTEENGSFWLRGVNLKGGERHSILASWRERGMNETQRGLSQEERPVFPVTIRLSEEE</sequence>
<evidence type="ECO:0000313" key="3">
    <source>
        <dbReference type="Proteomes" id="UP001165653"/>
    </source>
</evidence>
<feature type="transmembrane region" description="Helical" evidence="1">
    <location>
        <begin position="93"/>
        <end position="114"/>
    </location>
</feature>
<evidence type="ECO:0000256" key="1">
    <source>
        <dbReference type="SAM" id="Phobius"/>
    </source>
</evidence>
<dbReference type="RefSeq" id="WP_264509921.1">
    <property type="nucleotide sequence ID" value="NZ_JAPDDR010000001.1"/>
</dbReference>
<gene>
    <name evidence="2" type="ORF">OJ996_00180</name>
</gene>
<dbReference type="EMBL" id="JAPDDR010000001">
    <property type="protein sequence ID" value="MCW1911969.1"/>
    <property type="molecule type" value="Genomic_DNA"/>
</dbReference>
<feature type="transmembrane region" description="Helical" evidence="1">
    <location>
        <begin position="22"/>
        <end position="48"/>
    </location>
</feature>
<keyword evidence="3" id="KW-1185">Reference proteome</keyword>
<reference evidence="2" key="1">
    <citation type="submission" date="2022-10" db="EMBL/GenBank/DDBJ databases">
        <title>Luteolibacter sp. GHJ8, whole genome shotgun sequencing project.</title>
        <authorList>
            <person name="Zhao G."/>
            <person name="Shen L."/>
        </authorList>
    </citation>
    <scope>NUCLEOTIDE SEQUENCE</scope>
    <source>
        <strain evidence="2">GHJ8</strain>
    </source>
</reference>
<keyword evidence="1" id="KW-1133">Transmembrane helix</keyword>
<feature type="transmembrane region" description="Helical" evidence="1">
    <location>
        <begin position="68"/>
        <end position="86"/>
    </location>
</feature>
<protein>
    <submittedName>
        <fullName evidence="2">Carboxypeptidase-like regulatory domain-containing protein</fullName>
    </submittedName>
</protein>
<name>A0ABT3FXI6_9BACT</name>
<evidence type="ECO:0000313" key="2">
    <source>
        <dbReference type="EMBL" id="MCW1911969.1"/>
    </source>
</evidence>
<dbReference type="Proteomes" id="UP001165653">
    <property type="component" value="Unassembled WGS sequence"/>
</dbReference>
<proteinExistence type="predicted"/>
<comment type="caution">
    <text evidence="2">The sequence shown here is derived from an EMBL/GenBank/DDBJ whole genome shotgun (WGS) entry which is preliminary data.</text>
</comment>
<keyword evidence="1" id="KW-0812">Transmembrane</keyword>